<sequence length="506" mass="56452">MRKVLNLAIFTVVLSAVGYGMLQVPGLFAATDAEADASSTYVVQRRTIEDRVVERGTVESQKTIYGKCEIPGRNKITFIVPEGTEVKKGDKVAEFETTEIDKDIKQKEVEINEAKGTLAEAIQLLSIKEDENATNIAAAKLAFDIAKIDLLKYEKGDFESEKADLNRAIKEAEAELEKVRDEKNNIEILVKKGYRTPQQLLEYQLREQNYQFQVERDKQKLKVLVTYDREKKLTEFRGKVDETDLKYSRAKKTAMAETAKAKAAISNAESAVKILEQQLAELQKLLDKCTLIAEQDGTVAYANERWYDASDRIREGTEMYSGRNVYYLPDMTRMQVKANVHESVVDKITKGQKVDIRLDAFSERKLSGTVSKVAGMAASSYSSVQNYETIIVIDELPKELAIKPGMTAAVDILVGTYEDVVTVPVGAITEHFERAYVYTVDGNTTERRVVKTGRSTHSFVEIVEGLQVGESVALDAYQRGISDFADVEKEAGQASTSRTETPGPQA</sequence>
<dbReference type="Gene3D" id="2.40.30.170">
    <property type="match status" value="1"/>
</dbReference>
<protein>
    <submittedName>
        <fullName evidence="6">Efflux system component YknX</fullName>
    </submittedName>
</protein>
<gene>
    <name evidence="6" type="primary">yknX_1</name>
    <name evidence="6" type="ORF">Mal15_50710</name>
</gene>
<dbReference type="PANTHER" id="PTHR32347:SF23">
    <property type="entry name" value="BLL5650 PROTEIN"/>
    <property type="match status" value="1"/>
</dbReference>
<dbReference type="Pfam" id="PF25990">
    <property type="entry name" value="Beta-barrel_YknX"/>
    <property type="match status" value="1"/>
</dbReference>
<feature type="coiled-coil region" evidence="3">
    <location>
        <begin position="258"/>
        <end position="292"/>
    </location>
</feature>
<feature type="coiled-coil region" evidence="3">
    <location>
        <begin position="155"/>
        <end position="192"/>
    </location>
</feature>
<dbReference type="InterPro" id="IPR058649">
    <property type="entry name" value="CzcB_C"/>
</dbReference>
<feature type="domain" description="CzcB-like C-terminal circularly permuted SH3-like" evidence="4">
    <location>
        <begin position="421"/>
        <end position="474"/>
    </location>
</feature>
<feature type="domain" description="YknX-like beta-barrel" evidence="5">
    <location>
        <begin position="334"/>
        <end position="412"/>
    </location>
</feature>
<keyword evidence="7" id="KW-1185">Reference proteome</keyword>
<dbReference type="KEGG" id="smam:Mal15_50710"/>
<feature type="coiled-coil region" evidence="3">
    <location>
        <begin position="104"/>
        <end position="131"/>
    </location>
</feature>
<name>A0A5B9MMW7_9BACT</name>
<dbReference type="GO" id="GO:0030313">
    <property type="term" value="C:cell envelope"/>
    <property type="evidence" value="ECO:0007669"/>
    <property type="project" value="UniProtKB-SubCell"/>
</dbReference>
<dbReference type="Gene3D" id="2.40.420.20">
    <property type="match status" value="1"/>
</dbReference>
<dbReference type="AlphaFoldDB" id="A0A5B9MMW7"/>
<evidence type="ECO:0000256" key="2">
    <source>
        <dbReference type="ARBA" id="ARBA00023054"/>
    </source>
</evidence>
<dbReference type="Proteomes" id="UP000321353">
    <property type="component" value="Chromosome"/>
</dbReference>
<dbReference type="Pfam" id="PF25975">
    <property type="entry name" value="CzcB_C"/>
    <property type="match status" value="1"/>
</dbReference>
<dbReference type="InterPro" id="IPR058636">
    <property type="entry name" value="Beta-barrel_YknX"/>
</dbReference>
<evidence type="ECO:0000256" key="1">
    <source>
        <dbReference type="ARBA" id="ARBA00004196"/>
    </source>
</evidence>
<dbReference type="InterPro" id="IPR050465">
    <property type="entry name" value="UPF0194_transport"/>
</dbReference>
<dbReference type="PRINTS" id="PR01490">
    <property type="entry name" value="RTXTOXIND"/>
</dbReference>
<comment type="subcellular location">
    <subcellularLocation>
        <location evidence="1">Cell envelope</location>
    </subcellularLocation>
</comment>
<dbReference type="EMBL" id="CP036264">
    <property type="protein sequence ID" value="QEG00995.1"/>
    <property type="molecule type" value="Genomic_DNA"/>
</dbReference>
<dbReference type="RefSeq" id="WP_147870140.1">
    <property type="nucleotide sequence ID" value="NZ_CP036264.1"/>
</dbReference>
<organism evidence="6 7">
    <name type="scientific">Stieleria maiorica</name>
    <dbReference type="NCBI Taxonomy" id="2795974"/>
    <lineage>
        <taxon>Bacteria</taxon>
        <taxon>Pseudomonadati</taxon>
        <taxon>Planctomycetota</taxon>
        <taxon>Planctomycetia</taxon>
        <taxon>Pirellulales</taxon>
        <taxon>Pirellulaceae</taxon>
        <taxon>Stieleria</taxon>
    </lineage>
</organism>
<proteinExistence type="predicted"/>
<evidence type="ECO:0000259" key="4">
    <source>
        <dbReference type="Pfam" id="PF25975"/>
    </source>
</evidence>
<accession>A0A5B9MMW7</accession>
<evidence type="ECO:0000313" key="7">
    <source>
        <dbReference type="Proteomes" id="UP000321353"/>
    </source>
</evidence>
<evidence type="ECO:0000256" key="3">
    <source>
        <dbReference type="SAM" id="Coils"/>
    </source>
</evidence>
<evidence type="ECO:0000259" key="5">
    <source>
        <dbReference type="Pfam" id="PF25990"/>
    </source>
</evidence>
<dbReference type="PANTHER" id="PTHR32347">
    <property type="entry name" value="EFFLUX SYSTEM COMPONENT YKNX-RELATED"/>
    <property type="match status" value="1"/>
</dbReference>
<keyword evidence="2 3" id="KW-0175">Coiled coil</keyword>
<reference evidence="6 7" key="1">
    <citation type="submission" date="2019-02" db="EMBL/GenBank/DDBJ databases">
        <title>Planctomycetal bacteria perform biofilm scaping via a novel small molecule.</title>
        <authorList>
            <person name="Jeske O."/>
            <person name="Boedeker C."/>
            <person name="Wiegand S."/>
            <person name="Breitling P."/>
            <person name="Kallscheuer N."/>
            <person name="Jogler M."/>
            <person name="Rohde M."/>
            <person name="Petersen J."/>
            <person name="Medema M.H."/>
            <person name="Surup F."/>
            <person name="Jogler C."/>
        </authorList>
    </citation>
    <scope>NUCLEOTIDE SEQUENCE [LARGE SCALE GENOMIC DNA]</scope>
    <source>
        <strain evidence="6 7">Mal15</strain>
    </source>
</reference>
<evidence type="ECO:0000313" key="6">
    <source>
        <dbReference type="EMBL" id="QEG00995.1"/>
    </source>
</evidence>